<accession>A0AA88LTH9</accession>
<keyword evidence="1" id="KW-0175">Coiled coil</keyword>
<dbReference type="Proteomes" id="UP001187315">
    <property type="component" value="Unassembled WGS sequence"/>
</dbReference>
<organism evidence="2 3">
    <name type="scientific">Tachysurus vachellii</name>
    <name type="common">Darkbarbel catfish</name>
    <name type="synonym">Pelteobagrus vachellii</name>
    <dbReference type="NCBI Taxonomy" id="175792"/>
    <lineage>
        <taxon>Eukaryota</taxon>
        <taxon>Metazoa</taxon>
        <taxon>Chordata</taxon>
        <taxon>Craniata</taxon>
        <taxon>Vertebrata</taxon>
        <taxon>Euteleostomi</taxon>
        <taxon>Actinopterygii</taxon>
        <taxon>Neopterygii</taxon>
        <taxon>Teleostei</taxon>
        <taxon>Ostariophysi</taxon>
        <taxon>Siluriformes</taxon>
        <taxon>Bagridae</taxon>
        <taxon>Tachysurus</taxon>
    </lineage>
</organism>
<dbReference type="AlphaFoldDB" id="A0AA88LTH9"/>
<protein>
    <submittedName>
        <fullName evidence="2">Uncharacterized protein</fullName>
    </submittedName>
</protein>
<feature type="coiled-coil region" evidence="1">
    <location>
        <begin position="310"/>
        <end position="376"/>
    </location>
</feature>
<dbReference type="InterPro" id="IPR052993">
    <property type="entry name" value="CFA-57"/>
</dbReference>
<evidence type="ECO:0000313" key="3">
    <source>
        <dbReference type="Proteomes" id="UP001187315"/>
    </source>
</evidence>
<evidence type="ECO:0000256" key="1">
    <source>
        <dbReference type="SAM" id="Coils"/>
    </source>
</evidence>
<evidence type="ECO:0000313" key="2">
    <source>
        <dbReference type="EMBL" id="KAK2823751.1"/>
    </source>
</evidence>
<reference evidence="2" key="1">
    <citation type="submission" date="2023-08" db="EMBL/GenBank/DDBJ databases">
        <title>Pelteobagrus vachellii genome.</title>
        <authorList>
            <person name="Liu H."/>
        </authorList>
    </citation>
    <scope>NUCLEOTIDE SEQUENCE</scope>
    <source>
        <strain evidence="2">PRFRI_2022a</strain>
        <tissue evidence="2">Muscle</tissue>
    </source>
</reference>
<comment type="caution">
    <text evidence="2">The sequence shown here is derived from an EMBL/GenBank/DDBJ whole genome shotgun (WGS) entry which is preliminary data.</text>
</comment>
<sequence length="456" mass="54380">MLEYEKQQELQLKLQTMKESYEEKVQKLKDVHVRALEDMTHFYEVKLQEKELQLCQCQDASRQQLREFEEIKKQIEEDGDLELHDIRVTYERKLWEKKEDNLKLTGETRVMKKKFTSLQKEIDDRNLDIEKLKVEQQKQHGVIRALEKDIMGLQRKIQERDETIQEKENRFYGLRRKNDELEKFRFLLENEIDKLKKQIEPRENEVKKMKEQVHVMEAELKQFHKKSTHMELTISQLKLMLKAMDKEKQKETMKVKDVKAVLHRVKTDLHNCVGFIQEPKKLKESIRLIYRRYVHQSDVVEITGVDADVQREFIRQQDQMQRNMDSLRKKLAKDNKVHEAKNIKLIKENTSLIKENNDLRMEVKQLRAQIHQYEIQKGFNKNKSKSATYIKPTSPVAPRLKFEGVSESIIQQQRLEIQRLKQEILGQGQGQGQGQGRDQSFDLQTLSSNKLSALST</sequence>
<dbReference type="PANTHER" id="PTHR32215:SF0">
    <property type="entry name" value="CILIA- AND FLAGELLA-ASSOCIATED PROTEIN 57"/>
    <property type="match status" value="1"/>
</dbReference>
<proteinExistence type="predicted"/>
<dbReference type="SUPFAM" id="SSF57997">
    <property type="entry name" value="Tropomyosin"/>
    <property type="match status" value="1"/>
</dbReference>
<keyword evidence="3" id="KW-1185">Reference proteome</keyword>
<dbReference type="PANTHER" id="PTHR32215">
    <property type="entry name" value="CILIA- AND FLAGELLA-ASSOCIATED PROTEIN 57"/>
    <property type="match status" value="1"/>
</dbReference>
<gene>
    <name evidence="2" type="ORF">Q7C36_020351</name>
</gene>
<dbReference type="EMBL" id="JAVHJS010000021">
    <property type="protein sequence ID" value="KAK2823751.1"/>
    <property type="molecule type" value="Genomic_DNA"/>
</dbReference>
<dbReference type="Gene3D" id="1.10.287.1490">
    <property type="match status" value="1"/>
</dbReference>
<feature type="coiled-coil region" evidence="1">
    <location>
        <begin position="7"/>
        <end position="78"/>
    </location>
</feature>
<name>A0AA88LTH9_TACVA</name>
<feature type="coiled-coil region" evidence="1">
    <location>
        <begin position="115"/>
        <end position="226"/>
    </location>
</feature>